<keyword evidence="4" id="KW-1185">Reference proteome</keyword>
<name>A0A369VTE5_9SPHN</name>
<dbReference type="EMBL" id="QQNB01000003">
    <property type="protein sequence ID" value="RDE04817.1"/>
    <property type="molecule type" value="Genomic_DNA"/>
</dbReference>
<accession>A0A369VTE5</accession>
<feature type="signal peptide" evidence="2">
    <location>
        <begin position="1"/>
        <end position="20"/>
    </location>
</feature>
<proteinExistence type="predicted"/>
<evidence type="ECO:0000256" key="1">
    <source>
        <dbReference type="SAM" id="MobiDB-lite"/>
    </source>
</evidence>
<evidence type="ECO:0000313" key="4">
    <source>
        <dbReference type="Proteomes" id="UP000253918"/>
    </source>
</evidence>
<dbReference type="RefSeq" id="WP_114688555.1">
    <property type="nucleotide sequence ID" value="NZ_QQNB01000003.1"/>
</dbReference>
<dbReference type="AlphaFoldDB" id="A0A369VTE5"/>
<evidence type="ECO:0000256" key="2">
    <source>
        <dbReference type="SAM" id="SignalP"/>
    </source>
</evidence>
<keyword evidence="2" id="KW-0732">Signal</keyword>
<feature type="region of interest" description="Disordered" evidence="1">
    <location>
        <begin position="109"/>
        <end position="132"/>
    </location>
</feature>
<dbReference type="Proteomes" id="UP000253918">
    <property type="component" value="Unassembled WGS sequence"/>
</dbReference>
<organism evidence="3 4">
    <name type="scientific">Sphingomonas aracearum</name>
    <dbReference type="NCBI Taxonomy" id="2283317"/>
    <lineage>
        <taxon>Bacteria</taxon>
        <taxon>Pseudomonadati</taxon>
        <taxon>Pseudomonadota</taxon>
        <taxon>Alphaproteobacteria</taxon>
        <taxon>Sphingomonadales</taxon>
        <taxon>Sphingomonadaceae</taxon>
        <taxon>Sphingomonas</taxon>
    </lineage>
</organism>
<protein>
    <submittedName>
        <fullName evidence="3">Uncharacterized protein</fullName>
    </submittedName>
</protein>
<evidence type="ECO:0000313" key="3">
    <source>
        <dbReference type="EMBL" id="RDE04817.1"/>
    </source>
</evidence>
<gene>
    <name evidence="3" type="ORF">DVW87_14680</name>
</gene>
<dbReference type="OrthoDB" id="7189189at2"/>
<comment type="caution">
    <text evidence="3">The sequence shown here is derived from an EMBL/GenBank/DDBJ whole genome shotgun (WGS) entry which is preliminary data.</text>
</comment>
<reference evidence="3 4" key="1">
    <citation type="submission" date="2018-07" db="EMBL/GenBank/DDBJ databases">
        <title>a novel species of Sphingomonas isolated from the rhizosphere soil of Araceae plant.</title>
        <authorList>
            <person name="Zhiyong W."/>
            <person name="Qinglan Z."/>
            <person name="Zhiwei F."/>
            <person name="Ding X."/>
            <person name="Gejiao W."/>
            <person name="Shixue Z."/>
        </authorList>
    </citation>
    <scope>NUCLEOTIDE SEQUENCE [LARGE SCALE GENOMIC DNA]</scope>
    <source>
        <strain evidence="3 4">WZY 27</strain>
    </source>
</reference>
<feature type="chain" id="PRO_5016934553" evidence="2">
    <location>
        <begin position="21"/>
        <end position="197"/>
    </location>
</feature>
<sequence>MRRAFLASAWLLSATSPAAAGQFDPPSPQAFIRTEDQQRARLLNTPCTPADLGRGCYRYDNRLIREIPCTLHSAPGVLDSLPLDQCYKMEEPRRYRGIWIDEFEGQAFLPEGASPPERPRGDPRSPGWREQAERARAARTWLDVSRTDLRHDFRPEGRRVRLDFVGRKTLYPGAYGHMGGSANEIIVDRVISAQEQR</sequence>